<reference evidence="2" key="1">
    <citation type="submission" date="2022-08" db="EMBL/GenBank/DDBJ databases">
        <title>A Global Phylogenomic Analysis of the Shiitake Genus Lentinula.</title>
        <authorList>
            <consortium name="DOE Joint Genome Institute"/>
            <person name="Sierra-Patev S."/>
            <person name="Min B."/>
            <person name="Naranjo-Ortiz M."/>
            <person name="Looney B."/>
            <person name="Konkel Z."/>
            <person name="Slot J.C."/>
            <person name="Sakamoto Y."/>
            <person name="Steenwyk J.L."/>
            <person name="Rokas A."/>
            <person name="Carro J."/>
            <person name="Camarero S."/>
            <person name="Ferreira P."/>
            <person name="Molpeceres G."/>
            <person name="Ruiz-Duenas F.J."/>
            <person name="Serrano A."/>
            <person name="Henrissat B."/>
            <person name="Drula E."/>
            <person name="Hughes K.W."/>
            <person name="Mata J.L."/>
            <person name="Ishikawa N.K."/>
            <person name="Vargas-Isla R."/>
            <person name="Ushijima S."/>
            <person name="Smith C.A."/>
            <person name="Ahrendt S."/>
            <person name="Andreopoulos W."/>
            <person name="He G."/>
            <person name="Labutti K."/>
            <person name="Lipzen A."/>
            <person name="Ng V."/>
            <person name="Riley R."/>
            <person name="Sandor L."/>
            <person name="Barry K."/>
            <person name="Martinez A.T."/>
            <person name="Xiao Y."/>
            <person name="Gibbons J.G."/>
            <person name="Terashima K."/>
            <person name="Grigoriev I.V."/>
            <person name="Hibbett D.S."/>
        </authorList>
    </citation>
    <scope>NUCLEOTIDE SEQUENCE</scope>
    <source>
        <strain evidence="2">JLM2183</strain>
    </source>
</reference>
<dbReference type="AlphaFoldDB" id="A0A9W9DVG8"/>
<sequence>MFSRTVFASVVLLARVSLGYKQPIDYLEALEVLGTSYANPASVVDGLILSLLSVDVVGRVDATTTFVGQELNTEYLFGLFLQGADENTTQLIGTPHSVTVHSSVVDPPIAAVSYTSEMVSSTVNMTVPLQIDMFIAFDDDMKIVSYDAILRRIGEFMAYTAPYLAPQIAKEPNTTSTNVTELIELQTATDVCAVSTQYCTSDNQRYESHDMCMSFMTVLPFGKSWQGGMNTGWCRYIHKNMVKYRPEVHCPHIGPTGGDMCIDRDYVQVVDTNPFNKTLLAYNSSYNAADLKGVPASNVVELVKVQTEMVSMETVAFVRLVHLHEMSSPSILQSF</sequence>
<evidence type="ECO:0000313" key="3">
    <source>
        <dbReference type="Proteomes" id="UP001150266"/>
    </source>
</evidence>
<accession>A0A9W9DVG8</accession>
<comment type="caution">
    <text evidence="2">The sequence shown here is derived from an EMBL/GenBank/DDBJ whole genome shotgun (WGS) entry which is preliminary data.</text>
</comment>
<keyword evidence="3" id="KW-1185">Reference proteome</keyword>
<organism evidence="2 3">
    <name type="scientific">Lentinula aciculospora</name>
    <dbReference type="NCBI Taxonomy" id="153920"/>
    <lineage>
        <taxon>Eukaryota</taxon>
        <taxon>Fungi</taxon>
        <taxon>Dikarya</taxon>
        <taxon>Basidiomycota</taxon>
        <taxon>Agaricomycotina</taxon>
        <taxon>Agaricomycetes</taxon>
        <taxon>Agaricomycetidae</taxon>
        <taxon>Agaricales</taxon>
        <taxon>Marasmiineae</taxon>
        <taxon>Omphalotaceae</taxon>
        <taxon>Lentinula</taxon>
    </lineage>
</organism>
<gene>
    <name evidence="2" type="ORF">J3R30DRAFT_1464383</name>
</gene>
<dbReference type="OrthoDB" id="10010954at2759"/>
<protein>
    <recommendedName>
        <fullName evidence="4">Secreted protein</fullName>
    </recommendedName>
</protein>
<name>A0A9W9DVG8_9AGAR</name>
<evidence type="ECO:0000256" key="1">
    <source>
        <dbReference type="SAM" id="SignalP"/>
    </source>
</evidence>
<feature type="chain" id="PRO_5040995025" description="Secreted protein" evidence="1">
    <location>
        <begin position="22"/>
        <end position="335"/>
    </location>
</feature>
<keyword evidence="1" id="KW-0732">Signal</keyword>
<feature type="signal peptide" evidence="1">
    <location>
        <begin position="1"/>
        <end position="21"/>
    </location>
</feature>
<dbReference type="Proteomes" id="UP001150266">
    <property type="component" value="Unassembled WGS sequence"/>
</dbReference>
<evidence type="ECO:0008006" key="4">
    <source>
        <dbReference type="Google" id="ProtNLM"/>
    </source>
</evidence>
<evidence type="ECO:0000313" key="2">
    <source>
        <dbReference type="EMBL" id="KAJ4486168.1"/>
    </source>
</evidence>
<dbReference type="EMBL" id="JAOTPV010000003">
    <property type="protein sequence ID" value="KAJ4486168.1"/>
    <property type="molecule type" value="Genomic_DNA"/>
</dbReference>
<proteinExistence type="predicted"/>